<reference evidence="1 2" key="1">
    <citation type="journal article" date="2022" name="Nat. Genet.">
        <title>Improved pea reference genome and pan-genome highlight genomic features and evolutionary characteristics.</title>
        <authorList>
            <person name="Yang T."/>
            <person name="Liu R."/>
            <person name="Luo Y."/>
            <person name="Hu S."/>
            <person name="Wang D."/>
            <person name="Wang C."/>
            <person name="Pandey M.K."/>
            <person name="Ge S."/>
            <person name="Xu Q."/>
            <person name="Li N."/>
            <person name="Li G."/>
            <person name="Huang Y."/>
            <person name="Saxena R.K."/>
            <person name="Ji Y."/>
            <person name="Li M."/>
            <person name="Yan X."/>
            <person name="He Y."/>
            <person name="Liu Y."/>
            <person name="Wang X."/>
            <person name="Xiang C."/>
            <person name="Varshney R.K."/>
            <person name="Ding H."/>
            <person name="Gao S."/>
            <person name="Zong X."/>
        </authorList>
    </citation>
    <scope>NUCLEOTIDE SEQUENCE [LARGE SCALE GENOMIC DNA]</scope>
    <source>
        <strain evidence="1 2">cv. Zhongwan 6</strain>
    </source>
</reference>
<keyword evidence="2" id="KW-1185">Reference proteome</keyword>
<gene>
    <name evidence="1" type="ORF">KIW84_073072</name>
</gene>
<dbReference type="Proteomes" id="UP001058974">
    <property type="component" value="Chromosome 7"/>
</dbReference>
<dbReference type="AlphaFoldDB" id="A0A9D4VMN5"/>
<dbReference type="Gramene" id="Psat07G0307200-T1">
    <property type="protein sequence ID" value="KAI5386789.1"/>
    <property type="gene ID" value="KIW84_073072"/>
</dbReference>
<protein>
    <recommendedName>
        <fullName evidence="3">CCHC-type domain-containing protein</fullName>
    </recommendedName>
</protein>
<proteinExistence type="predicted"/>
<evidence type="ECO:0000313" key="1">
    <source>
        <dbReference type="EMBL" id="KAI5386789.1"/>
    </source>
</evidence>
<accession>A0A9D4VMN5</accession>
<sequence length="156" mass="18167">MVYEQDHIDSILDGLPEEYNSFVMQMYSAPDPQYLYDVESFLYVQEAHHDKFYQHGISHGSGRFSPGNQPTCQLCGKYGHVRIDCWHHFDDHFTPTQAHTKPRHFSNMSSDKLEASTYDPQALSLISTANEYSLPWVHFDIFILWILTQSTVKYIS</sequence>
<organism evidence="1 2">
    <name type="scientific">Pisum sativum</name>
    <name type="common">Garden pea</name>
    <name type="synonym">Lathyrus oleraceus</name>
    <dbReference type="NCBI Taxonomy" id="3888"/>
    <lineage>
        <taxon>Eukaryota</taxon>
        <taxon>Viridiplantae</taxon>
        <taxon>Streptophyta</taxon>
        <taxon>Embryophyta</taxon>
        <taxon>Tracheophyta</taxon>
        <taxon>Spermatophyta</taxon>
        <taxon>Magnoliopsida</taxon>
        <taxon>eudicotyledons</taxon>
        <taxon>Gunneridae</taxon>
        <taxon>Pentapetalae</taxon>
        <taxon>rosids</taxon>
        <taxon>fabids</taxon>
        <taxon>Fabales</taxon>
        <taxon>Fabaceae</taxon>
        <taxon>Papilionoideae</taxon>
        <taxon>50 kb inversion clade</taxon>
        <taxon>NPAAA clade</taxon>
        <taxon>Hologalegina</taxon>
        <taxon>IRL clade</taxon>
        <taxon>Fabeae</taxon>
        <taxon>Lathyrus</taxon>
    </lineage>
</organism>
<comment type="caution">
    <text evidence="1">The sequence shown here is derived from an EMBL/GenBank/DDBJ whole genome shotgun (WGS) entry which is preliminary data.</text>
</comment>
<name>A0A9D4VMN5_PEA</name>
<dbReference type="EMBL" id="JAMSHJ010000007">
    <property type="protein sequence ID" value="KAI5386789.1"/>
    <property type="molecule type" value="Genomic_DNA"/>
</dbReference>
<evidence type="ECO:0008006" key="3">
    <source>
        <dbReference type="Google" id="ProtNLM"/>
    </source>
</evidence>
<evidence type="ECO:0000313" key="2">
    <source>
        <dbReference type="Proteomes" id="UP001058974"/>
    </source>
</evidence>